<reference evidence="2 3" key="1">
    <citation type="submission" date="2019-05" db="EMBL/GenBank/DDBJ databases">
        <title>Another draft genome of Portunus trituberculatus and its Hox gene families provides insights of decapod evolution.</title>
        <authorList>
            <person name="Jeong J.-H."/>
            <person name="Song I."/>
            <person name="Kim S."/>
            <person name="Choi T."/>
            <person name="Kim D."/>
            <person name="Ryu S."/>
            <person name="Kim W."/>
        </authorList>
    </citation>
    <scope>NUCLEOTIDE SEQUENCE [LARGE SCALE GENOMIC DNA]</scope>
    <source>
        <tissue evidence="2">Muscle</tissue>
    </source>
</reference>
<feature type="region of interest" description="Disordered" evidence="1">
    <location>
        <begin position="213"/>
        <end position="249"/>
    </location>
</feature>
<proteinExistence type="predicted"/>
<gene>
    <name evidence="2" type="ORF">E2C01_077378</name>
</gene>
<comment type="caution">
    <text evidence="2">The sequence shown here is derived from an EMBL/GenBank/DDBJ whole genome shotgun (WGS) entry which is preliminary data.</text>
</comment>
<feature type="compositionally biased region" description="Polar residues" evidence="1">
    <location>
        <begin position="159"/>
        <end position="176"/>
    </location>
</feature>
<feature type="compositionally biased region" description="Low complexity" evidence="1">
    <location>
        <begin position="225"/>
        <end position="240"/>
    </location>
</feature>
<name>A0A5B7ILZ4_PORTR</name>
<sequence length="274" mass="29868">MTSQAGRVCHELQTTTVANTLHQPAILLQQRSWADYLCRHVTRGLCAQLSCPSLLRDITTIPSTINTCLPYVSCQLIYKITVSINSLVLNHFSVFLLDTRQSPATAISSQSTAVHLHQHHNHFLDVPSAALLSPHHNYFLATPTALLAPSTTISWLPCNTSHPPSQLHPGSSRNTSGPPPQPFPRRPHATPSYSHYLQPLPAAALLRSLQQPSAIRSESYDEPGGEAAAGAMSHSHAASHQPQPQWNNLAPREWHIPPALATGLCESKIFISSP</sequence>
<organism evidence="2 3">
    <name type="scientific">Portunus trituberculatus</name>
    <name type="common">Swimming crab</name>
    <name type="synonym">Neptunus trituberculatus</name>
    <dbReference type="NCBI Taxonomy" id="210409"/>
    <lineage>
        <taxon>Eukaryota</taxon>
        <taxon>Metazoa</taxon>
        <taxon>Ecdysozoa</taxon>
        <taxon>Arthropoda</taxon>
        <taxon>Crustacea</taxon>
        <taxon>Multicrustacea</taxon>
        <taxon>Malacostraca</taxon>
        <taxon>Eumalacostraca</taxon>
        <taxon>Eucarida</taxon>
        <taxon>Decapoda</taxon>
        <taxon>Pleocyemata</taxon>
        <taxon>Brachyura</taxon>
        <taxon>Eubrachyura</taxon>
        <taxon>Portunoidea</taxon>
        <taxon>Portunidae</taxon>
        <taxon>Portuninae</taxon>
        <taxon>Portunus</taxon>
    </lineage>
</organism>
<feature type="region of interest" description="Disordered" evidence="1">
    <location>
        <begin position="159"/>
        <end position="194"/>
    </location>
</feature>
<protein>
    <submittedName>
        <fullName evidence="2">Uncharacterized protein</fullName>
    </submittedName>
</protein>
<dbReference type="AlphaFoldDB" id="A0A5B7ILZ4"/>
<evidence type="ECO:0000313" key="2">
    <source>
        <dbReference type="EMBL" id="MPC82697.1"/>
    </source>
</evidence>
<accession>A0A5B7ILZ4</accession>
<keyword evidence="3" id="KW-1185">Reference proteome</keyword>
<dbReference type="EMBL" id="VSRR010060489">
    <property type="protein sequence ID" value="MPC82697.1"/>
    <property type="molecule type" value="Genomic_DNA"/>
</dbReference>
<evidence type="ECO:0000313" key="3">
    <source>
        <dbReference type="Proteomes" id="UP000324222"/>
    </source>
</evidence>
<evidence type="ECO:0000256" key="1">
    <source>
        <dbReference type="SAM" id="MobiDB-lite"/>
    </source>
</evidence>
<dbReference type="Proteomes" id="UP000324222">
    <property type="component" value="Unassembled WGS sequence"/>
</dbReference>